<reference evidence="3" key="1">
    <citation type="submission" date="2022-11" db="UniProtKB">
        <authorList>
            <consortium name="WormBaseParasite"/>
        </authorList>
    </citation>
    <scope>IDENTIFICATION</scope>
</reference>
<feature type="region of interest" description="Disordered" evidence="1">
    <location>
        <begin position="95"/>
        <end position="118"/>
    </location>
</feature>
<feature type="region of interest" description="Disordered" evidence="1">
    <location>
        <begin position="172"/>
        <end position="197"/>
    </location>
</feature>
<dbReference type="WBParaSite" id="PDA_v2.g20073.t1">
    <property type="protein sequence ID" value="PDA_v2.g20073.t1"/>
    <property type="gene ID" value="PDA_v2.g20073"/>
</dbReference>
<evidence type="ECO:0000313" key="3">
    <source>
        <dbReference type="WBParaSite" id="PDA_v2.g20073.t1"/>
    </source>
</evidence>
<organism evidence="2 3">
    <name type="scientific">Panagrolaimus davidi</name>
    <dbReference type="NCBI Taxonomy" id="227884"/>
    <lineage>
        <taxon>Eukaryota</taxon>
        <taxon>Metazoa</taxon>
        <taxon>Ecdysozoa</taxon>
        <taxon>Nematoda</taxon>
        <taxon>Chromadorea</taxon>
        <taxon>Rhabditida</taxon>
        <taxon>Tylenchina</taxon>
        <taxon>Panagrolaimomorpha</taxon>
        <taxon>Panagrolaimoidea</taxon>
        <taxon>Panagrolaimidae</taxon>
        <taxon>Panagrolaimus</taxon>
    </lineage>
</organism>
<feature type="compositionally biased region" description="Basic and acidic residues" evidence="1">
    <location>
        <begin position="95"/>
        <end position="107"/>
    </location>
</feature>
<keyword evidence="2" id="KW-1185">Reference proteome</keyword>
<dbReference type="AlphaFoldDB" id="A0A914PUW0"/>
<sequence>MVPCPICGKNILKITEGGTMPKFGSLKRQEFCAALGVPPSIFNKIQTRRKVCLSHFDEDQHVLKDSALPRKLTEKEKFILFNSDVNQVHLRQKAEKKNASTDFKETTPESGPSNLLQKSTPFINMNGVINVFKLPSDPRSFSSANNGVAGPSHVQQQVKSFSNNIAAIPNSQRVESIPFLHRGRGRPKGSANKSSNH</sequence>
<proteinExistence type="predicted"/>
<feature type="compositionally biased region" description="Polar residues" evidence="1">
    <location>
        <begin position="108"/>
        <end position="118"/>
    </location>
</feature>
<evidence type="ECO:0000313" key="2">
    <source>
        <dbReference type="Proteomes" id="UP000887578"/>
    </source>
</evidence>
<protein>
    <submittedName>
        <fullName evidence="3">THAP-type domain-containing protein</fullName>
    </submittedName>
</protein>
<evidence type="ECO:0000256" key="1">
    <source>
        <dbReference type="SAM" id="MobiDB-lite"/>
    </source>
</evidence>
<dbReference type="Proteomes" id="UP000887578">
    <property type="component" value="Unplaced"/>
</dbReference>
<name>A0A914PUW0_9BILA</name>
<accession>A0A914PUW0</accession>